<dbReference type="SUPFAM" id="SSF81301">
    <property type="entry name" value="Nucleotidyltransferase"/>
    <property type="match status" value="1"/>
</dbReference>
<dbReference type="InterPro" id="IPR004394">
    <property type="entry name" value="Iojap/RsfS/C7orf30"/>
</dbReference>
<protein>
    <submittedName>
        <fullName evidence="2">Ribosomal silencing factor RsfA</fullName>
    </submittedName>
</protein>
<dbReference type="HAMAP" id="MF_01477">
    <property type="entry name" value="Iojap_RsfS"/>
    <property type="match status" value="1"/>
</dbReference>
<sequence length="144" mass="16365">MLWISVLLWDRTSILERVNNISAHRDSIEAAQVAAAAVLNKKGLDVAMLDMSELMPVTDMFLVATGTSSRHVKTLAGEIELQLKDRLDYRPVRREGLDAARWVLLDYGDIVIHIFDEETRAYYNLERLWADAPIIEVEPVTQEA</sequence>
<accession>A0A3B0ST58</accession>
<dbReference type="PANTHER" id="PTHR21043:SF0">
    <property type="entry name" value="MITOCHONDRIAL ASSEMBLY OF RIBOSOMAL LARGE SUBUNIT PROTEIN 1"/>
    <property type="match status" value="1"/>
</dbReference>
<gene>
    <name evidence="2" type="ORF">MNBD_ACTINO02-2220</name>
</gene>
<organism evidence="2">
    <name type="scientific">hydrothermal vent metagenome</name>
    <dbReference type="NCBI Taxonomy" id="652676"/>
    <lineage>
        <taxon>unclassified sequences</taxon>
        <taxon>metagenomes</taxon>
        <taxon>ecological metagenomes</taxon>
    </lineage>
</organism>
<name>A0A3B0ST58_9ZZZZ</name>
<dbReference type="Gene3D" id="3.30.460.10">
    <property type="entry name" value="Beta Polymerase, domain 2"/>
    <property type="match status" value="1"/>
</dbReference>
<dbReference type="AlphaFoldDB" id="A0A3B0ST58"/>
<dbReference type="NCBIfam" id="TIGR00090">
    <property type="entry name" value="rsfS_iojap_ybeB"/>
    <property type="match status" value="1"/>
</dbReference>
<dbReference type="GO" id="GO:0043023">
    <property type="term" value="F:ribosomal large subunit binding"/>
    <property type="evidence" value="ECO:0007669"/>
    <property type="project" value="TreeGrafter"/>
</dbReference>
<dbReference type="EMBL" id="UOEK01000128">
    <property type="protein sequence ID" value="VAV97985.1"/>
    <property type="molecule type" value="Genomic_DNA"/>
</dbReference>
<reference evidence="2" key="1">
    <citation type="submission" date="2018-06" db="EMBL/GenBank/DDBJ databases">
        <authorList>
            <person name="Zhirakovskaya E."/>
        </authorList>
    </citation>
    <scope>NUCLEOTIDE SEQUENCE</scope>
</reference>
<dbReference type="InterPro" id="IPR043519">
    <property type="entry name" value="NT_sf"/>
</dbReference>
<dbReference type="Pfam" id="PF02410">
    <property type="entry name" value="RsfS"/>
    <property type="match status" value="1"/>
</dbReference>
<proteinExistence type="inferred from homology"/>
<comment type="similarity">
    <text evidence="1">Belongs to the Iojap/RsfS family.</text>
</comment>
<dbReference type="PANTHER" id="PTHR21043">
    <property type="entry name" value="IOJAP SUPERFAMILY ORTHOLOG"/>
    <property type="match status" value="1"/>
</dbReference>
<dbReference type="GO" id="GO:0017148">
    <property type="term" value="P:negative regulation of translation"/>
    <property type="evidence" value="ECO:0007669"/>
    <property type="project" value="TreeGrafter"/>
</dbReference>
<dbReference type="GO" id="GO:0090071">
    <property type="term" value="P:negative regulation of ribosome biogenesis"/>
    <property type="evidence" value="ECO:0007669"/>
    <property type="project" value="TreeGrafter"/>
</dbReference>
<evidence type="ECO:0000313" key="2">
    <source>
        <dbReference type="EMBL" id="VAV97985.1"/>
    </source>
</evidence>
<evidence type="ECO:0000256" key="1">
    <source>
        <dbReference type="ARBA" id="ARBA00010574"/>
    </source>
</evidence>